<evidence type="ECO:0000313" key="1">
    <source>
        <dbReference type="EMBL" id="CAB4122390.1"/>
    </source>
</evidence>
<organism evidence="1">
    <name type="scientific">uncultured Caudovirales phage</name>
    <dbReference type="NCBI Taxonomy" id="2100421"/>
    <lineage>
        <taxon>Viruses</taxon>
        <taxon>Duplodnaviria</taxon>
        <taxon>Heunggongvirae</taxon>
        <taxon>Uroviricota</taxon>
        <taxon>Caudoviricetes</taxon>
        <taxon>Peduoviridae</taxon>
        <taxon>Maltschvirus</taxon>
        <taxon>Maltschvirus maltsch</taxon>
    </lineage>
</organism>
<protein>
    <submittedName>
        <fullName evidence="1">Uncharacterized protein</fullName>
    </submittedName>
</protein>
<reference evidence="1" key="1">
    <citation type="submission" date="2020-04" db="EMBL/GenBank/DDBJ databases">
        <authorList>
            <person name="Chiriac C."/>
            <person name="Salcher M."/>
            <person name="Ghai R."/>
            <person name="Kavagutti S V."/>
        </authorList>
    </citation>
    <scope>NUCLEOTIDE SEQUENCE</scope>
</reference>
<dbReference type="EMBL" id="LR796162">
    <property type="protein sequence ID" value="CAB4122390.1"/>
    <property type="molecule type" value="Genomic_DNA"/>
</dbReference>
<name>A0A6J5KQL1_9CAUD</name>
<accession>A0A6J5KQL1</accession>
<proteinExistence type="predicted"/>
<sequence>MTATWKADGAQVFDLYSDNSSFESTGGLYSLSMAKDASGDSYTATVTTGIKESDKETRAYVYTYVNTYGEEGPPSAPATVTTSPVIDVAVTVTKDNLSGYAPIKEVRVYRTPTGSAIADYFYVGTVAVLGVSGGATASFTDNVKAEMLNEALSSTNYYPPDQSLVGLMTLPNGILCAWKGNELWFSEAYKPWAWPPQYIKPLPHAVVGGIANGSGAVITTTAQPHLVSGVSPDSMTTTRLNVDQAGVSKWSIAVADGAVIYASNDGLVTLSGGSASLAQSQKFFTREKWRELYAGGLSGMRFSVWDGRLVVFHASNSFTPFMIRFDEADGTLTDLPYLVAQCAFISQLSDQFYFAHGTGLYQFNGGQNYGAVWQSRELVVVKPTNFGFAQVVCTNTWLVQFYANGALVHQQTCYDGVNDFRLPGGFLADRWKVKIQGTGRFRELRFANTARELASV</sequence>
<gene>
    <name evidence="1" type="ORF">UFOVP33_1</name>
</gene>